<dbReference type="PIRSF" id="PIRSF015892">
    <property type="entry name" value="N-myristl_transf"/>
    <property type="match status" value="1"/>
</dbReference>
<dbReference type="InterPro" id="IPR000903">
    <property type="entry name" value="NMT"/>
</dbReference>
<evidence type="ECO:0000256" key="2">
    <source>
        <dbReference type="ARBA" id="ARBA00004496"/>
    </source>
</evidence>
<dbReference type="STRING" id="1447883.A0A2B7XXW3"/>
<feature type="region of interest" description="Disordered" evidence="13">
    <location>
        <begin position="1"/>
        <end position="59"/>
    </location>
</feature>
<dbReference type="PROSITE" id="PS00976">
    <property type="entry name" value="NMT_2"/>
    <property type="match status" value="1"/>
</dbReference>
<dbReference type="Pfam" id="PF02799">
    <property type="entry name" value="NMT_C"/>
    <property type="match status" value="1"/>
</dbReference>
<dbReference type="EMBL" id="PDNA01000097">
    <property type="protein sequence ID" value="PGH14056.1"/>
    <property type="molecule type" value="Genomic_DNA"/>
</dbReference>
<dbReference type="InterPro" id="IPR022676">
    <property type="entry name" value="NMT_N"/>
</dbReference>
<keyword evidence="17" id="KW-1185">Reference proteome</keyword>
<evidence type="ECO:0000256" key="11">
    <source>
        <dbReference type="RuleBase" id="RU000586"/>
    </source>
</evidence>
<evidence type="ECO:0000259" key="15">
    <source>
        <dbReference type="Pfam" id="PF02799"/>
    </source>
</evidence>
<accession>A0A2B7XXW3</accession>
<dbReference type="AlphaFoldDB" id="A0A2B7XXW3"/>
<comment type="catalytic activity">
    <reaction evidence="10 11">
        <text>N-terminal glycyl-[protein] + tetradecanoyl-CoA = N-tetradecanoylglycyl-[protein] + CoA + H(+)</text>
        <dbReference type="Rhea" id="RHEA:15521"/>
        <dbReference type="Rhea" id="RHEA-COMP:12666"/>
        <dbReference type="Rhea" id="RHEA-COMP:12667"/>
        <dbReference type="ChEBI" id="CHEBI:15378"/>
        <dbReference type="ChEBI" id="CHEBI:57287"/>
        <dbReference type="ChEBI" id="CHEBI:57385"/>
        <dbReference type="ChEBI" id="CHEBI:64723"/>
        <dbReference type="ChEBI" id="CHEBI:133050"/>
        <dbReference type="EC" id="2.3.1.97"/>
    </reaction>
</comment>
<keyword evidence="8 11" id="KW-0808">Transferase</keyword>
<dbReference type="GO" id="GO:0004379">
    <property type="term" value="F:glycylpeptide N-tetradecanoyltransferase activity"/>
    <property type="evidence" value="ECO:0007669"/>
    <property type="project" value="UniProtKB-EC"/>
</dbReference>
<comment type="similarity">
    <text evidence="3 12">Belongs to the NMT family.</text>
</comment>
<organism evidence="16 17">
    <name type="scientific">Polytolypa hystricis (strain UAMH7299)</name>
    <dbReference type="NCBI Taxonomy" id="1447883"/>
    <lineage>
        <taxon>Eukaryota</taxon>
        <taxon>Fungi</taxon>
        <taxon>Dikarya</taxon>
        <taxon>Ascomycota</taxon>
        <taxon>Pezizomycotina</taxon>
        <taxon>Eurotiomycetes</taxon>
        <taxon>Eurotiomycetidae</taxon>
        <taxon>Onygenales</taxon>
        <taxon>Onygenales incertae sedis</taxon>
        <taxon>Polytolypa</taxon>
    </lineage>
</organism>
<evidence type="ECO:0000259" key="14">
    <source>
        <dbReference type="Pfam" id="PF01233"/>
    </source>
</evidence>
<keyword evidence="9 11" id="KW-0012">Acyltransferase</keyword>
<evidence type="ECO:0000256" key="12">
    <source>
        <dbReference type="RuleBase" id="RU004178"/>
    </source>
</evidence>
<evidence type="ECO:0000256" key="8">
    <source>
        <dbReference type="ARBA" id="ARBA00022679"/>
    </source>
</evidence>
<dbReference type="EC" id="2.3.1.97" evidence="5 11"/>
<evidence type="ECO:0000256" key="10">
    <source>
        <dbReference type="ARBA" id="ARBA00048276"/>
    </source>
</evidence>
<name>A0A2B7XXW3_POLH7</name>
<comment type="subunit">
    <text evidence="4">Monomer.</text>
</comment>
<dbReference type="FunFam" id="3.40.630.30:FF:000042">
    <property type="entry name" value="Glycylpeptide N-tetradecanoyltransferase"/>
    <property type="match status" value="1"/>
</dbReference>
<evidence type="ECO:0000256" key="13">
    <source>
        <dbReference type="SAM" id="MobiDB-lite"/>
    </source>
</evidence>
<dbReference type="PROSITE" id="PS00975">
    <property type="entry name" value="NMT_1"/>
    <property type="match status" value="1"/>
</dbReference>
<evidence type="ECO:0000256" key="3">
    <source>
        <dbReference type="ARBA" id="ARBA00009469"/>
    </source>
</evidence>
<dbReference type="InterPro" id="IPR022677">
    <property type="entry name" value="NMT_C"/>
</dbReference>
<evidence type="ECO:0000256" key="6">
    <source>
        <dbReference type="ARBA" id="ARBA00022240"/>
    </source>
</evidence>
<dbReference type="OrthoDB" id="60315at2759"/>
<dbReference type="Proteomes" id="UP000224634">
    <property type="component" value="Unassembled WGS sequence"/>
</dbReference>
<evidence type="ECO:0000313" key="16">
    <source>
        <dbReference type="EMBL" id="PGH14056.1"/>
    </source>
</evidence>
<dbReference type="SUPFAM" id="SSF55729">
    <property type="entry name" value="Acyl-CoA N-acyltransferases (Nat)"/>
    <property type="match status" value="2"/>
</dbReference>
<sequence>MSEPDDKKSAGLASDANESPVTAPEGAETASAGCKTSEESKKSKDEDAAEKKPGAKLSDDAVASLLEMNPALRGEVAGMDKEKAAELVRKLDISQLLTGLSVGTKNQKDMASYKFWQTQPVSRFDDKGKIEDGPIKQIDPDKVSKEPEQLVEGFEWTTLDITDENELRELYELLNGHYVEDNNAMFRFNYSATFLNWALKSPGWRKEWHVGVRATRSRKLVASICGVPAEIAVRGQSLKVVEINFLCVHKKLRSKRLTPVLIKEITRRCYLSDIFQAIYTVGNVLPTPVSSCRYYHRSLNWLKLYEVGFSPLPHGSTKARQISKSFLPGETSTPGLRPMQTKDVDAVHDLVNRYLQRFELSQNLSRKEIDHFMLQKDRSDAEQVVWAYVVEEPVTHKITDFVSFYCLESTVINNDKHDNIKAAYLYYYASETAFAEKEKGLKERLQTVMNDGLILAKKAGFDVFNALTLHDNPLFLEALKFGPGDGQLYYYLFNYRTAQISGGVNEKNLPDERKRGGVGVVLF</sequence>
<feature type="domain" description="Glycylpeptide N-tetradecanoyltransferase C-terminal" evidence="15">
    <location>
        <begin position="306"/>
        <end position="521"/>
    </location>
</feature>
<feature type="compositionally biased region" description="Basic and acidic residues" evidence="13">
    <location>
        <begin position="36"/>
        <end position="59"/>
    </location>
</feature>
<evidence type="ECO:0000313" key="17">
    <source>
        <dbReference type="Proteomes" id="UP000224634"/>
    </source>
</evidence>
<evidence type="ECO:0000256" key="1">
    <source>
        <dbReference type="ARBA" id="ARBA00003900"/>
    </source>
</evidence>
<dbReference type="Gene3D" id="3.40.630.30">
    <property type="match status" value="2"/>
</dbReference>
<dbReference type="PANTHER" id="PTHR11377:SF5">
    <property type="entry name" value="GLYCYLPEPTIDE N-TETRADECANOYLTRANSFERASE"/>
    <property type="match status" value="1"/>
</dbReference>
<evidence type="ECO:0000256" key="7">
    <source>
        <dbReference type="ARBA" id="ARBA00022490"/>
    </source>
</evidence>
<comment type="caution">
    <text evidence="16">The sequence shown here is derived from an EMBL/GenBank/DDBJ whole genome shotgun (WGS) entry which is preliminary data.</text>
</comment>
<comment type="subcellular location">
    <subcellularLocation>
        <location evidence="2">Cytoplasm</location>
    </subcellularLocation>
</comment>
<protein>
    <recommendedName>
        <fullName evidence="6 11">Glycylpeptide N-tetradecanoyltransferase</fullName>
        <ecNumber evidence="5 11">2.3.1.97</ecNumber>
    </recommendedName>
</protein>
<reference evidence="16 17" key="1">
    <citation type="submission" date="2017-10" db="EMBL/GenBank/DDBJ databases">
        <title>Comparative genomics in systemic dimorphic fungi from Ajellomycetaceae.</title>
        <authorList>
            <person name="Munoz J.F."/>
            <person name="Mcewen J.G."/>
            <person name="Clay O.K."/>
            <person name="Cuomo C.A."/>
        </authorList>
    </citation>
    <scope>NUCLEOTIDE SEQUENCE [LARGE SCALE GENOMIC DNA]</scope>
    <source>
        <strain evidence="16 17">UAMH7299</strain>
    </source>
</reference>
<dbReference type="PANTHER" id="PTHR11377">
    <property type="entry name" value="N-MYRISTOYL TRANSFERASE"/>
    <property type="match status" value="1"/>
</dbReference>
<dbReference type="InterPro" id="IPR016181">
    <property type="entry name" value="Acyl_CoA_acyltransferase"/>
</dbReference>
<dbReference type="InterPro" id="IPR022678">
    <property type="entry name" value="NMT_CS"/>
</dbReference>
<dbReference type="GO" id="GO:0005737">
    <property type="term" value="C:cytoplasm"/>
    <property type="evidence" value="ECO:0007669"/>
    <property type="project" value="UniProtKB-SubCell"/>
</dbReference>
<dbReference type="FunFam" id="3.40.630.30:FF:000056">
    <property type="entry name" value="Glycylpeptide N-tetradecanoyltransferase"/>
    <property type="match status" value="1"/>
</dbReference>
<proteinExistence type="inferred from homology"/>
<evidence type="ECO:0000256" key="4">
    <source>
        <dbReference type="ARBA" id="ARBA00011245"/>
    </source>
</evidence>
<comment type="function">
    <text evidence="1 11">Adds a myristoyl group to the N-terminal glycine residue of certain cellular proteins.</text>
</comment>
<feature type="domain" description="Glycylpeptide N-tetradecanoyltransferase N-terminal" evidence="14">
    <location>
        <begin position="137"/>
        <end position="292"/>
    </location>
</feature>
<keyword evidence="7" id="KW-0963">Cytoplasm</keyword>
<evidence type="ECO:0000256" key="9">
    <source>
        <dbReference type="ARBA" id="ARBA00023315"/>
    </source>
</evidence>
<evidence type="ECO:0000256" key="5">
    <source>
        <dbReference type="ARBA" id="ARBA00012923"/>
    </source>
</evidence>
<dbReference type="Pfam" id="PF01233">
    <property type="entry name" value="NMT"/>
    <property type="match status" value="1"/>
</dbReference>
<gene>
    <name evidence="16" type="ORF">AJ80_06060</name>
</gene>